<evidence type="ECO:0000313" key="1">
    <source>
        <dbReference type="EMBL" id="SUM33552.1"/>
    </source>
</evidence>
<dbReference type="EMBL" id="UHDK01000001">
    <property type="protein sequence ID" value="SUM33552.1"/>
    <property type="molecule type" value="Genomic_DNA"/>
</dbReference>
<gene>
    <name evidence="1" type="ORF">NCTC12195_03017</name>
</gene>
<name>A0A380FH78_STAGA</name>
<sequence length="30" mass="3714">MLRKMNALIVIQYELLYNWDNDKVTFILKK</sequence>
<evidence type="ECO:0000313" key="2">
    <source>
        <dbReference type="Proteomes" id="UP000255277"/>
    </source>
</evidence>
<protein>
    <submittedName>
        <fullName evidence="1">Uncharacterized protein</fullName>
    </submittedName>
</protein>
<proteinExistence type="predicted"/>
<organism evidence="1 2">
    <name type="scientific">Staphylococcus gallinarum</name>
    <dbReference type="NCBI Taxonomy" id="1293"/>
    <lineage>
        <taxon>Bacteria</taxon>
        <taxon>Bacillati</taxon>
        <taxon>Bacillota</taxon>
        <taxon>Bacilli</taxon>
        <taxon>Bacillales</taxon>
        <taxon>Staphylococcaceae</taxon>
        <taxon>Staphylococcus</taxon>
    </lineage>
</organism>
<dbReference type="Proteomes" id="UP000255277">
    <property type="component" value="Unassembled WGS sequence"/>
</dbReference>
<accession>A0A380FH78</accession>
<dbReference type="AlphaFoldDB" id="A0A380FH78"/>
<reference evidence="1 2" key="1">
    <citation type="submission" date="2018-06" db="EMBL/GenBank/DDBJ databases">
        <authorList>
            <consortium name="Pathogen Informatics"/>
            <person name="Doyle S."/>
        </authorList>
    </citation>
    <scope>NUCLEOTIDE SEQUENCE [LARGE SCALE GENOMIC DNA]</scope>
    <source>
        <strain evidence="1 2">NCTC12195</strain>
    </source>
</reference>